<evidence type="ECO:0000313" key="14">
    <source>
        <dbReference type="EMBL" id="SHO44003.1"/>
    </source>
</evidence>
<evidence type="ECO:0000256" key="8">
    <source>
        <dbReference type="ARBA" id="ARBA00022989"/>
    </source>
</evidence>
<feature type="transmembrane region" description="Helical" evidence="12">
    <location>
        <begin position="163"/>
        <end position="183"/>
    </location>
</feature>
<dbReference type="PANTHER" id="PTHR43221:SF1">
    <property type="entry name" value="PROTEASE HTPX"/>
    <property type="match status" value="1"/>
</dbReference>
<dbReference type="GO" id="GO:0006508">
    <property type="term" value="P:proteolysis"/>
    <property type="evidence" value="ECO:0007669"/>
    <property type="project" value="UniProtKB-KW"/>
</dbReference>
<dbReference type="InterPro" id="IPR001915">
    <property type="entry name" value="Peptidase_M48"/>
</dbReference>
<dbReference type="Pfam" id="PF01435">
    <property type="entry name" value="Peptidase_M48"/>
    <property type="match status" value="1"/>
</dbReference>
<evidence type="ECO:0000256" key="9">
    <source>
        <dbReference type="ARBA" id="ARBA00023049"/>
    </source>
</evidence>
<dbReference type="InterPro" id="IPR050083">
    <property type="entry name" value="HtpX_protease"/>
</dbReference>
<dbReference type="Proteomes" id="UP000184603">
    <property type="component" value="Unassembled WGS sequence"/>
</dbReference>
<keyword evidence="6 11" id="KW-0378">Hydrolase</keyword>
<keyword evidence="4 12" id="KW-0812">Transmembrane</keyword>
<protein>
    <submittedName>
        <fullName evidence="14">Heat shock protein HtpX</fullName>
    </submittedName>
</protein>
<keyword evidence="3 11" id="KW-0645">Protease</keyword>
<evidence type="ECO:0000259" key="13">
    <source>
        <dbReference type="Pfam" id="PF01435"/>
    </source>
</evidence>
<keyword evidence="14" id="KW-0346">Stress response</keyword>
<keyword evidence="9 11" id="KW-0482">Metalloprotease</keyword>
<dbReference type="GO" id="GO:0005886">
    <property type="term" value="C:plasma membrane"/>
    <property type="evidence" value="ECO:0007669"/>
    <property type="project" value="UniProtKB-SubCell"/>
</dbReference>
<keyword evidence="10 12" id="KW-0472">Membrane</keyword>
<evidence type="ECO:0000256" key="4">
    <source>
        <dbReference type="ARBA" id="ARBA00022692"/>
    </source>
</evidence>
<evidence type="ECO:0000256" key="7">
    <source>
        <dbReference type="ARBA" id="ARBA00022833"/>
    </source>
</evidence>
<dbReference type="GO" id="GO:0046872">
    <property type="term" value="F:metal ion binding"/>
    <property type="evidence" value="ECO:0007669"/>
    <property type="project" value="UniProtKB-KW"/>
</dbReference>
<evidence type="ECO:0000256" key="2">
    <source>
        <dbReference type="ARBA" id="ARBA00022475"/>
    </source>
</evidence>
<keyword evidence="5" id="KW-0479">Metal-binding</keyword>
<feature type="transmembrane region" description="Helical" evidence="12">
    <location>
        <begin position="41"/>
        <end position="58"/>
    </location>
</feature>
<comment type="subcellular location">
    <subcellularLocation>
        <location evidence="1">Cell membrane</location>
        <topology evidence="1">Multi-pass membrane protein</topology>
    </subcellularLocation>
</comment>
<keyword evidence="8 12" id="KW-1133">Transmembrane helix</keyword>
<proteinExistence type="inferred from homology"/>
<evidence type="ECO:0000313" key="15">
    <source>
        <dbReference type="Proteomes" id="UP000184603"/>
    </source>
</evidence>
<feature type="transmembrane region" description="Helical" evidence="12">
    <location>
        <begin position="14"/>
        <end position="35"/>
    </location>
</feature>
<keyword evidence="2" id="KW-1003">Cell membrane</keyword>
<dbReference type="GO" id="GO:0004222">
    <property type="term" value="F:metalloendopeptidase activity"/>
    <property type="evidence" value="ECO:0007669"/>
    <property type="project" value="InterPro"/>
</dbReference>
<reference evidence="14 15" key="1">
    <citation type="submission" date="2016-12" db="EMBL/GenBank/DDBJ databases">
        <authorList>
            <person name="Song W.-J."/>
            <person name="Kurnit D.M."/>
        </authorList>
    </citation>
    <scope>NUCLEOTIDE SEQUENCE [LARGE SCALE GENOMIC DNA]</scope>
    <source>
        <strain evidence="14 15">DSM 18488</strain>
    </source>
</reference>
<dbReference type="EMBL" id="FRFE01000002">
    <property type="protein sequence ID" value="SHO44003.1"/>
    <property type="molecule type" value="Genomic_DNA"/>
</dbReference>
<evidence type="ECO:0000256" key="3">
    <source>
        <dbReference type="ARBA" id="ARBA00022670"/>
    </source>
</evidence>
<dbReference type="CDD" id="cd07339">
    <property type="entry name" value="M48B_HtpX_like"/>
    <property type="match status" value="1"/>
</dbReference>
<feature type="domain" description="Peptidase M48" evidence="13">
    <location>
        <begin position="78"/>
        <end position="279"/>
    </location>
</feature>
<gene>
    <name evidence="14" type="ORF">SAMN02745220_00605</name>
</gene>
<organism evidence="14 15">
    <name type="scientific">Desulfopila aestuarii DSM 18488</name>
    <dbReference type="NCBI Taxonomy" id="1121416"/>
    <lineage>
        <taxon>Bacteria</taxon>
        <taxon>Pseudomonadati</taxon>
        <taxon>Thermodesulfobacteriota</taxon>
        <taxon>Desulfobulbia</taxon>
        <taxon>Desulfobulbales</taxon>
        <taxon>Desulfocapsaceae</taxon>
        <taxon>Desulfopila</taxon>
    </lineage>
</organism>
<evidence type="ECO:0000256" key="10">
    <source>
        <dbReference type="ARBA" id="ARBA00023136"/>
    </source>
</evidence>
<dbReference type="AlphaFoldDB" id="A0A1M7XYE7"/>
<name>A0A1M7XYE7_9BACT</name>
<sequence>MNSNLVIQNKLKNFLHTVVLLAVMAAVTGLAAYMVAGWDGVWMALLVTGVPLVISGTMDTERLLRTKGVRPLSRFTSPNLYRVTEEISRRAGLSRIPQLFCEPSRAMNAYATGDSDNPVIVFTDTLLRNLDLREIAGIVGHEIAHIKNNDLKVIALADRVRRITGVISAFGQIVLLLTMPLALTGQVELPMVPVLFIIFAPTVAMILQMALSRTREFEADLVSCELTRDPAGMAHALYKLEKYHRSYLRNLIFSAWTYMAPSWLQTHPPTAQRINKIMELRGADSADWLGKQPNRTMSSRSLHRPLTIRQVHCFNC</sequence>
<comment type="similarity">
    <text evidence="11">Belongs to the peptidase M48 family.</text>
</comment>
<keyword evidence="15" id="KW-1185">Reference proteome</keyword>
<dbReference type="OrthoDB" id="15218at2"/>
<evidence type="ECO:0000256" key="11">
    <source>
        <dbReference type="RuleBase" id="RU003983"/>
    </source>
</evidence>
<dbReference type="PANTHER" id="PTHR43221">
    <property type="entry name" value="PROTEASE HTPX"/>
    <property type="match status" value="1"/>
</dbReference>
<evidence type="ECO:0000256" key="6">
    <source>
        <dbReference type="ARBA" id="ARBA00022801"/>
    </source>
</evidence>
<dbReference type="STRING" id="1121416.SAMN02745220_00605"/>
<dbReference type="Gene3D" id="3.30.2010.10">
    <property type="entry name" value="Metalloproteases ('zincins'), catalytic domain"/>
    <property type="match status" value="1"/>
</dbReference>
<evidence type="ECO:0000256" key="1">
    <source>
        <dbReference type="ARBA" id="ARBA00004651"/>
    </source>
</evidence>
<comment type="cofactor">
    <cofactor evidence="11">
        <name>Zn(2+)</name>
        <dbReference type="ChEBI" id="CHEBI:29105"/>
    </cofactor>
    <text evidence="11">Binds 1 zinc ion per subunit.</text>
</comment>
<keyword evidence="7 11" id="KW-0862">Zinc</keyword>
<accession>A0A1M7XYE7</accession>
<feature type="transmembrane region" description="Helical" evidence="12">
    <location>
        <begin position="189"/>
        <end position="207"/>
    </location>
</feature>
<evidence type="ECO:0000256" key="12">
    <source>
        <dbReference type="SAM" id="Phobius"/>
    </source>
</evidence>
<dbReference type="RefSeq" id="WP_073611970.1">
    <property type="nucleotide sequence ID" value="NZ_FRFE01000002.1"/>
</dbReference>
<evidence type="ECO:0000256" key="5">
    <source>
        <dbReference type="ARBA" id="ARBA00022723"/>
    </source>
</evidence>